<dbReference type="InterPro" id="IPR036397">
    <property type="entry name" value="RNaseH_sf"/>
</dbReference>
<name>A0AAG5DRA0_ANOAO</name>
<dbReference type="InterPro" id="IPR041588">
    <property type="entry name" value="Integrase_H2C2"/>
</dbReference>
<dbReference type="PANTHER" id="PTHR37984:SF5">
    <property type="entry name" value="PROTEIN NYNRIN-LIKE"/>
    <property type="match status" value="1"/>
</dbReference>
<dbReference type="InterPro" id="IPR001584">
    <property type="entry name" value="Integrase_cat-core"/>
</dbReference>
<dbReference type="SUPFAM" id="SSF53098">
    <property type="entry name" value="Ribonuclease H-like"/>
    <property type="match status" value="1"/>
</dbReference>
<dbReference type="AlphaFoldDB" id="A0AAG5DRA0"/>
<feature type="region of interest" description="Disordered" evidence="2">
    <location>
        <begin position="1"/>
        <end position="20"/>
    </location>
</feature>
<dbReference type="Gene3D" id="3.30.420.10">
    <property type="entry name" value="Ribonuclease H-like superfamily/Ribonuclease H"/>
    <property type="match status" value="1"/>
</dbReference>
<proteinExistence type="predicted"/>
<keyword evidence="5" id="KW-1185">Reference proteome</keyword>
<dbReference type="GO" id="GO:0015074">
    <property type="term" value="P:DNA integration"/>
    <property type="evidence" value="ECO:0007669"/>
    <property type="project" value="InterPro"/>
</dbReference>
<accession>A0AAG5DRA0</accession>
<dbReference type="GO" id="GO:0003676">
    <property type="term" value="F:nucleic acid binding"/>
    <property type="evidence" value="ECO:0007669"/>
    <property type="project" value="InterPro"/>
</dbReference>
<evidence type="ECO:0000313" key="4">
    <source>
        <dbReference type="EnsemblMetazoa" id="ENSAATROPP013691"/>
    </source>
</evidence>
<dbReference type="Pfam" id="PF17921">
    <property type="entry name" value="Integrase_H2C2"/>
    <property type="match status" value="1"/>
</dbReference>
<evidence type="ECO:0000313" key="5">
    <source>
        <dbReference type="Proteomes" id="UP000075880"/>
    </source>
</evidence>
<evidence type="ECO:0000256" key="1">
    <source>
        <dbReference type="ARBA" id="ARBA00012493"/>
    </source>
</evidence>
<dbReference type="PROSITE" id="PS50994">
    <property type="entry name" value="INTEGRASE"/>
    <property type="match status" value="1"/>
</dbReference>
<dbReference type="InterPro" id="IPR012337">
    <property type="entry name" value="RNaseH-like_sf"/>
</dbReference>
<dbReference type="Proteomes" id="UP000075880">
    <property type="component" value="Unassembled WGS sequence"/>
</dbReference>
<dbReference type="EC" id="2.7.7.49" evidence="1"/>
<dbReference type="GO" id="GO:0003964">
    <property type="term" value="F:RNA-directed DNA polymerase activity"/>
    <property type="evidence" value="ECO:0007669"/>
    <property type="project" value="UniProtKB-EC"/>
</dbReference>
<dbReference type="EnsemblMetazoa" id="ENSAATROPT015245">
    <property type="protein sequence ID" value="ENSAATROPP013691"/>
    <property type="gene ID" value="ENSAATROPG012410"/>
</dbReference>
<evidence type="ECO:0000259" key="3">
    <source>
        <dbReference type="PROSITE" id="PS50994"/>
    </source>
</evidence>
<dbReference type="Pfam" id="PF00665">
    <property type="entry name" value="rve"/>
    <property type="match status" value="1"/>
</dbReference>
<sequence>MTGSQTQHADALSRSPVEDPSEVKSVAEDLMILEISNSDFLVTLQRQDSRLVNIIDILLRDPTCDAEEQVKNNYILEDYRLFRKIDGRKCFVVPSRVRWRMIKSYHDDKGHVAEEKVLAMIKDNFWFPKMRKYIRSYIDACPKCAYFKEKGGKPEGWLNPIPKTPIPFQTIHLDHLGPFIKSTKGNEHILVSVCGFTKFVYIKAVRSTKTQPVIDMLEEMACIFGMPSRIVTDRGTAFTSIMLRDYCKEYGIDHVLVAVGTPRGNGQVERSNRTILAAIRTMVDTEEKHWDKQVKLVQHAINSMPNDTTKEVPTKLILSYKPRDVVNNEIIAGIGTEREERSEDRNAIVERVVRATQKGQKSQKKYFDKRRKEPTIYKLNDLVLVVKDQFPQGGNRKLEPKYKGPWIVTKVLDNDRYQIESIPGTEGRRYTSVYSADRMKKWCTLEELESENESEDEDISELGVRL</sequence>
<organism evidence="4 5">
    <name type="scientific">Anopheles atroparvus</name>
    <name type="common">European mosquito</name>
    <dbReference type="NCBI Taxonomy" id="41427"/>
    <lineage>
        <taxon>Eukaryota</taxon>
        <taxon>Metazoa</taxon>
        <taxon>Ecdysozoa</taxon>
        <taxon>Arthropoda</taxon>
        <taxon>Hexapoda</taxon>
        <taxon>Insecta</taxon>
        <taxon>Pterygota</taxon>
        <taxon>Neoptera</taxon>
        <taxon>Endopterygota</taxon>
        <taxon>Diptera</taxon>
        <taxon>Nematocera</taxon>
        <taxon>Culicoidea</taxon>
        <taxon>Culicidae</taxon>
        <taxon>Anophelinae</taxon>
        <taxon>Anopheles</taxon>
    </lineage>
</organism>
<evidence type="ECO:0000256" key="2">
    <source>
        <dbReference type="SAM" id="MobiDB-lite"/>
    </source>
</evidence>
<protein>
    <recommendedName>
        <fullName evidence="1">RNA-directed DNA polymerase</fullName>
        <ecNumber evidence="1">2.7.7.49</ecNumber>
    </recommendedName>
</protein>
<reference evidence="4" key="1">
    <citation type="submission" date="2024-04" db="UniProtKB">
        <authorList>
            <consortium name="EnsemblMetazoa"/>
        </authorList>
    </citation>
    <scope>IDENTIFICATION</scope>
    <source>
        <strain evidence="4">EBRO</strain>
    </source>
</reference>
<dbReference type="FunFam" id="3.30.420.10:FF:000032">
    <property type="entry name" value="Retrovirus-related Pol polyprotein from transposon 297-like Protein"/>
    <property type="match status" value="1"/>
</dbReference>
<feature type="domain" description="Integrase catalytic" evidence="3">
    <location>
        <begin position="161"/>
        <end position="321"/>
    </location>
</feature>
<dbReference type="PANTHER" id="PTHR37984">
    <property type="entry name" value="PROTEIN CBG26694"/>
    <property type="match status" value="1"/>
</dbReference>
<dbReference type="Gene3D" id="1.10.340.70">
    <property type="match status" value="1"/>
</dbReference>
<dbReference type="InterPro" id="IPR050951">
    <property type="entry name" value="Retrovirus_Pol_polyprotein"/>
</dbReference>